<name>A0A7G2IKL4_WHEAT</name>
<dbReference type="Gene3D" id="1.25.70.10">
    <property type="entry name" value="Transcription termination factor 3, mitochondrial"/>
    <property type="match status" value="1"/>
</dbReference>
<evidence type="ECO:0000256" key="1">
    <source>
        <dbReference type="ARBA" id="ARBA00007692"/>
    </source>
</evidence>
<sequence>MVCGIYNIATVLKSQLKSVKTKFKSKKTLTINQREMILTKVSSACEFKRGDIESSLLVSPSFQDTIAAAAVGDKWAAEAVANALRTEKKAAEREGNGRMGQAGSGRLVRNQPGLLTTNPECFEGLVACAEKIGVPRGYGMFRHMLHAIAFDSEETITARVEHLKTTFMWTDGDVGIVVSRFPLMLTRSKESLQRRSEFLISEVGLEPAYIAH</sequence>
<keyword evidence="3" id="KW-0809">Transit peptide</keyword>
<evidence type="ECO:0000256" key="3">
    <source>
        <dbReference type="ARBA" id="ARBA00022946"/>
    </source>
</evidence>
<proteinExistence type="inferred from homology"/>
<dbReference type="InterPro" id="IPR038538">
    <property type="entry name" value="MTERF_sf"/>
</dbReference>
<evidence type="ECO:0000256" key="4">
    <source>
        <dbReference type="SAM" id="MobiDB-lite"/>
    </source>
</evidence>
<keyword evidence="2" id="KW-0805">Transcription regulation</keyword>
<comment type="caution">
    <text evidence="5">The sequence shown here is derived from an EMBL/GenBank/DDBJ whole genome shotgun (WGS) entry which is preliminary data.</text>
</comment>
<dbReference type="AlphaFoldDB" id="A0A7G2IKL4"/>
<organism evidence="5">
    <name type="scientific">Triticum aestivum</name>
    <name type="common">Wheat</name>
    <dbReference type="NCBI Taxonomy" id="4565"/>
    <lineage>
        <taxon>Eukaryota</taxon>
        <taxon>Viridiplantae</taxon>
        <taxon>Streptophyta</taxon>
        <taxon>Embryophyta</taxon>
        <taxon>Tracheophyta</taxon>
        <taxon>Spermatophyta</taxon>
        <taxon>Magnoliopsida</taxon>
        <taxon>Liliopsida</taxon>
        <taxon>Poales</taxon>
        <taxon>Poaceae</taxon>
        <taxon>BOP clade</taxon>
        <taxon>Pooideae</taxon>
        <taxon>Triticodae</taxon>
        <taxon>Triticeae</taxon>
        <taxon>Triticinae</taxon>
        <taxon>Triticum</taxon>
    </lineage>
</organism>
<evidence type="ECO:0000313" key="5">
    <source>
        <dbReference type="EMBL" id="CDJ26590.1"/>
    </source>
</evidence>
<evidence type="ECO:0000256" key="2">
    <source>
        <dbReference type="ARBA" id="ARBA00022472"/>
    </source>
</evidence>
<dbReference type="GO" id="GO:0006353">
    <property type="term" value="P:DNA-templated transcription termination"/>
    <property type="evidence" value="ECO:0007669"/>
    <property type="project" value="UniProtKB-KW"/>
</dbReference>
<gene>
    <name evidence="5" type="ORF">TRAES_3BF181700020CFD_c1</name>
</gene>
<dbReference type="PANTHER" id="PTHR13068">
    <property type="entry name" value="CGI-12 PROTEIN-RELATED"/>
    <property type="match status" value="1"/>
</dbReference>
<reference evidence="5" key="1">
    <citation type="journal article" date="2014" name="Science">
        <title>Structural and functional partitioning of bread wheat chromosome 3B.</title>
        <authorList>
            <person name="Choulet F."/>
            <person name="Alberti A."/>
            <person name="Theil S."/>
            <person name="Glover N."/>
            <person name="Barbe V."/>
            <person name="Daron J."/>
            <person name="Pingault L."/>
            <person name="Sourdille P."/>
            <person name="Couloux A."/>
            <person name="Paux E."/>
            <person name="Leroy P."/>
            <person name="Mangenot S."/>
            <person name="Guilhot N."/>
            <person name="Le Gouis J."/>
            <person name="Balfourier F."/>
            <person name="Alaux M."/>
            <person name="Jamilloux V."/>
            <person name="Poulain J."/>
            <person name="Durand C."/>
            <person name="Bellec A."/>
            <person name="Gaspin C."/>
            <person name="Safar J."/>
            <person name="Dolezel J."/>
            <person name="Rogers J."/>
            <person name="Vandepoele K."/>
            <person name="Aury J.M."/>
            <person name="Mayer K."/>
            <person name="Berges H."/>
            <person name="Quesneville H."/>
            <person name="Wincker P."/>
            <person name="Feuillet C."/>
        </authorList>
    </citation>
    <scope>NUCLEOTIDE SEQUENCE [LARGE SCALE GENOMIC DNA]</scope>
</reference>
<accession>A0A7G2IKL4</accession>
<protein>
    <submittedName>
        <fullName evidence="5">(bread wheat) hypothetical protein</fullName>
    </submittedName>
</protein>
<dbReference type="PANTHER" id="PTHR13068:SF111">
    <property type="match status" value="1"/>
</dbReference>
<feature type="region of interest" description="Disordered" evidence="4">
    <location>
        <begin position="88"/>
        <end position="110"/>
    </location>
</feature>
<dbReference type="EMBL" id="CBUC010000602">
    <property type="protein sequence ID" value="CDJ26590.1"/>
    <property type="molecule type" value="Genomic_DNA"/>
</dbReference>
<comment type="similarity">
    <text evidence="1">Belongs to the mTERF family.</text>
</comment>
<keyword evidence="2" id="KW-0804">Transcription</keyword>
<dbReference type="GO" id="GO:0003676">
    <property type="term" value="F:nucleic acid binding"/>
    <property type="evidence" value="ECO:0007669"/>
    <property type="project" value="InterPro"/>
</dbReference>
<keyword evidence="2" id="KW-0806">Transcription termination</keyword>
<dbReference type="InterPro" id="IPR003690">
    <property type="entry name" value="MTERF"/>
</dbReference>